<accession>A0AA38M1F0</accession>
<dbReference type="GO" id="GO:0046983">
    <property type="term" value="F:protein dimerization activity"/>
    <property type="evidence" value="ECO:0007669"/>
    <property type="project" value="InterPro"/>
</dbReference>
<evidence type="ECO:0000313" key="3">
    <source>
        <dbReference type="EMBL" id="KAJ3640268.1"/>
    </source>
</evidence>
<reference evidence="3" key="1">
    <citation type="journal article" date="2023" name="G3 (Bethesda)">
        <title>Whole genome assemblies of Zophobas morio and Tenebrio molitor.</title>
        <authorList>
            <person name="Kaur S."/>
            <person name="Stinson S.A."/>
            <person name="diCenzo G.C."/>
        </authorList>
    </citation>
    <scope>NUCLEOTIDE SEQUENCE</scope>
    <source>
        <strain evidence="3">QUZm001</strain>
    </source>
</reference>
<evidence type="ECO:0000313" key="4">
    <source>
        <dbReference type="Proteomes" id="UP001168821"/>
    </source>
</evidence>
<feature type="compositionally biased region" description="Acidic residues" evidence="1">
    <location>
        <begin position="167"/>
        <end position="182"/>
    </location>
</feature>
<dbReference type="InterPro" id="IPR012337">
    <property type="entry name" value="RNaseH-like_sf"/>
</dbReference>
<dbReference type="EMBL" id="JALNTZ010000010">
    <property type="protein sequence ID" value="KAJ3640268.1"/>
    <property type="molecule type" value="Genomic_DNA"/>
</dbReference>
<dbReference type="AlphaFoldDB" id="A0AA38M1F0"/>
<dbReference type="InterPro" id="IPR008906">
    <property type="entry name" value="HATC_C_dom"/>
</dbReference>
<sequence>MTCTSTHNAAYLLDPRYTGDNLNSDELEGAITLILNLTVAQDNSQIIGEITNFRTKSNIFNKPLIWSATKVVTSAYKTSSNITPADWWTSWFSTSALHDVAVKLLQMPASAASCERNWSTWRMVHSKLRNRLLTNRSGKLVYIKYNLKLLEKSNSQTSMDFSREQEQETESDISSESEEQDTYSDSNKSMDMDSETDKEEDTHT</sequence>
<feature type="domain" description="HAT C-terminal dimerisation" evidence="2">
    <location>
        <begin position="80"/>
        <end position="147"/>
    </location>
</feature>
<dbReference type="Proteomes" id="UP001168821">
    <property type="component" value="Unassembled WGS sequence"/>
</dbReference>
<comment type="caution">
    <text evidence="3">The sequence shown here is derived from an EMBL/GenBank/DDBJ whole genome shotgun (WGS) entry which is preliminary data.</text>
</comment>
<evidence type="ECO:0000259" key="2">
    <source>
        <dbReference type="Pfam" id="PF05699"/>
    </source>
</evidence>
<proteinExistence type="predicted"/>
<feature type="compositionally biased region" description="Acidic residues" evidence="1">
    <location>
        <begin position="192"/>
        <end position="204"/>
    </location>
</feature>
<name>A0AA38M1F0_9CUCU</name>
<gene>
    <name evidence="3" type="ORF">Zmor_003577</name>
</gene>
<organism evidence="3 4">
    <name type="scientific">Zophobas morio</name>
    <dbReference type="NCBI Taxonomy" id="2755281"/>
    <lineage>
        <taxon>Eukaryota</taxon>
        <taxon>Metazoa</taxon>
        <taxon>Ecdysozoa</taxon>
        <taxon>Arthropoda</taxon>
        <taxon>Hexapoda</taxon>
        <taxon>Insecta</taxon>
        <taxon>Pterygota</taxon>
        <taxon>Neoptera</taxon>
        <taxon>Endopterygota</taxon>
        <taxon>Coleoptera</taxon>
        <taxon>Polyphaga</taxon>
        <taxon>Cucujiformia</taxon>
        <taxon>Tenebrionidae</taxon>
        <taxon>Zophobas</taxon>
    </lineage>
</organism>
<protein>
    <recommendedName>
        <fullName evidence="2">HAT C-terminal dimerisation domain-containing protein</fullName>
    </recommendedName>
</protein>
<keyword evidence="4" id="KW-1185">Reference proteome</keyword>
<dbReference type="Pfam" id="PF05699">
    <property type="entry name" value="Dimer_Tnp_hAT"/>
    <property type="match status" value="1"/>
</dbReference>
<evidence type="ECO:0000256" key="1">
    <source>
        <dbReference type="SAM" id="MobiDB-lite"/>
    </source>
</evidence>
<feature type="region of interest" description="Disordered" evidence="1">
    <location>
        <begin position="156"/>
        <end position="204"/>
    </location>
</feature>
<dbReference type="SUPFAM" id="SSF53098">
    <property type="entry name" value="Ribonuclease H-like"/>
    <property type="match status" value="1"/>
</dbReference>